<dbReference type="EMBL" id="LECT01000028">
    <property type="protein sequence ID" value="KLU04560.1"/>
    <property type="molecule type" value="Genomic_DNA"/>
</dbReference>
<protein>
    <submittedName>
        <fullName evidence="1">Uncharacterized protein</fullName>
    </submittedName>
</protein>
<sequence length="42" mass="4600">MEQSEATSNAAIKPQTCQPIVLPGGAWPTIATIQTWELKKFN</sequence>
<organism evidence="1 2">
    <name type="scientific">Rhodopirellula islandica</name>
    <dbReference type="NCBI Taxonomy" id="595434"/>
    <lineage>
        <taxon>Bacteria</taxon>
        <taxon>Pseudomonadati</taxon>
        <taxon>Planctomycetota</taxon>
        <taxon>Planctomycetia</taxon>
        <taxon>Pirellulales</taxon>
        <taxon>Pirellulaceae</taxon>
        <taxon>Rhodopirellula</taxon>
    </lineage>
</organism>
<comment type="caution">
    <text evidence="1">The sequence shown here is derived from an EMBL/GenBank/DDBJ whole genome shotgun (WGS) entry which is preliminary data.</text>
</comment>
<accession>A0A0J1BDC4</accession>
<proteinExistence type="predicted"/>
<dbReference type="PATRIC" id="fig|595434.4.peg.3440"/>
<gene>
    <name evidence="1" type="ORF">RISK_003614</name>
</gene>
<reference evidence="1" key="1">
    <citation type="submission" date="2015-05" db="EMBL/GenBank/DDBJ databases">
        <title>Permanent draft genome of Rhodopirellula islandicus K833.</title>
        <authorList>
            <person name="Kizina J."/>
            <person name="Richter M."/>
            <person name="Glockner F.O."/>
            <person name="Harder J."/>
        </authorList>
    </citation>
    <scope>NUCLEOTIDE SEQUENCE [LARGE SCALE GENOMIC DNA]</scope>
    <source>
        <strain evidence="1">K833</strain>
    </source>
</reference>
<keyword evidence="2" id="KW-1185">Reference proteome</keyword>
<name>A0A0J1BDC4_RHOIS</name>
<dbReference type="AlphaFoldDB" id="A0A0J1BDC4"/>
<dbReference type="Proteomes" id="UP000036367">
    <property type="component" value="Unassembled WGS sequence"/>
</dbReference>
<dbReference type="STRING" id="595434.RISK_003614"/>
<evidence type="ECO:0000313" key="1">
    <source>
        <dbReference type="EMBL" id="KLU04560.1"/>
    </source>
</evidence>
<evidence type="ECO:0000313" key="2">
    <source>
        <dbReference type="Proteomes" id="UP000036367"/>
    </source>
</evidence>